<sequence length="51" mass="6014">LLWLKILMIKFNENIGNSPYPMPIDSEEVYRLKLMHHAIKSAWKSNCPSKK</sequence>
<protein>
    <submittedName>
        <fullName evidence="1">19176_t:CDS:1</fullName>
    </submittedName>
</protein>
<reference evidence="1" key="1">
    <citation type="submission" date="2021-06" db="EMBL/GenBank/DDBJ databases">
        <authorList>
            <person name="Kallberg Y."/>
            <person name="Tangrot J."/>
            <person name="Rosling A."/>
        </authorList>
    </citation>
    <scope>NUCLEOTIDE SEQUENCE</scope>
    <source>
        <strain evidence="1">MA461A</strain>
    </source>
</reference>
<accession>A0ACA9NC20</accession>
<proteinExistence type="predicted"/>
<comment type="caution">
    <text evidence="1">The sequence shown here is derived from an EMBL/GenBank/DDBJ whole genome shotgun (WGS) entry which is preliminary data.</text>
</comment>
<organism evidence="1 2">
    <name type="scientific">Racocetra persica</name>
    <dbReference type="NCBI Taxonomy" id="160502"/>
    <lineage>
        <taxon>Eukaryota</taxon>
        <taxon>Fungi</taxon>
        <taxon>Fungi incertae sedis</taxon>
        <taxon>Mucoromycota</taxon>
        <taxon>Glomeromycotina</taxon>
        <taxon>Glomeromycetes</taxon>
        <taxon>Diversisporales</taxon>
        <taxon>Gigasporaceae</taxon>
        <taxon>Racocetra</taxon>
    </lineage>
</organism>
<dbReference type="Proteomes" id="UP000789920">
    <property type="component" value="Unassembled WGS sequence"/>
</dbReference>
<gene>
    <name evidence="1" type="ORF">RPERSI_LOCUS7684</name>
</gene>
<feature type="non-terminal residue" evidence="1">
    <location>
        <position position="1"/>
    </location>
</feature>
<evidence type="ECO:0000313" key="2">
    <source>
        <dbReference type="Proteomes" id="UP000789920"/>
    </source>
</evidence>
<dbReference type="EMBL" id="CAJVQC010013213">
    <property type="protein sequence ID" value="CAG8646254.1"/>
    <property type="molecule type" value="Genomic_DNA"/>
</dbReference>
<evidence type="ECO:0000313" key="1">
    <source>
        <dbReference type="EMBL" id="CAG8646254.1"/>
    </source>
</evidence>
<name>A0ACA9NC20_9GLOM</name>
<keyword evidence="2" id="KW-1185">Reference proteome</keyword>